<proteinExistence type="predicted"/>
<evidence type="ECO:0000313" key="2">
    <source>
        <dbReference type="EMBL" id="GFT77560.1"/>
    </source>
</evidence>
<protein>
    <submittedName>
        <fullName evidence="2">Uncharacterized protein</fullName>
    </submittedName>
</protein>
<evidence type="ECO:0000256" key="1">
    <source>
        <dbReference type="SAM" id="Coils"/>
    </source>
</evidence>
<dbReference type="EMBL" id="BMAW01071313">
    <property type="protein sequence ID" value="GFT77560.1"/>
    <property type="molecule type" value="Genomic_DNA"/>
</dbReference>
<keyword evidence="1" id="KW-0175">Coiled coil</keyword>
<keyword evidence="3" id="KW-1185">Reference proteome</keyword>
<organism evidence="2 3">
    <name type="scientific">Nephila pilipes</name>
    <name type="common">Giant wood spider</name>
    <name type="synonym">Nephila maculata</name>
    <dbReference type="NCBI Taxonomy" id="299642"/>
    <lineage>
        <taxon>Eukaryota</taxon>
        <taxon>Metazoa</taxon>
        <taxon>Ecdysozoa</taxon>
        <taxon>Arthropoda</taxon>
        <taxon>Chelicerata</taxon>
        <taxon>Arachnida</taxon>
        <taxon>Araneae</taxon>
        <taxon>Araneomorphae</taxon>
        <taxon>Entelegynae</taxon>
        <taxon>Araneoidea</taxon>
        <taxon>Nephilidae</taxon>
        <taxon>Nephila</taxon>
    </lineage>
</organism>
<feature type="coiled-coil region" evidence="1">
    <location>
        <begin position="272"/>
        <end position="299"/>
    </location>
</feature>
<gene>
    <name evidence="2" type="primary">AVEN_148616_1</name>
    <name evidence="2" type="ORF">NPIL_20101</name>
</gene>
<comment type="caution">
    <text evidence="2">The sequence shown here is derived from an EMBL/GenBank/DDBJ whole genome shotgun (WGS) entry which is preliminary data.</text>
</comment>
<dbReference type="Proteomes" id="UP000887013">
    <property type="component" value="Unassembled WGS sequence"/>
</dbReference>
<dbReference type="AlphaFoldDB" id="A0A8X6PNH1"/>
<feature type="coiled-coil region" evidence="1">
    <location>
        <begin position="113"/>
        <end position="154"/>
    </location>
</feature>
<dbReference type="OrthoDB" id="6434381at2759"/>
<name>A0A8X6PNH1_NEPPI</name>
<sequence>MEKPPVFGTKRNQFKANEFKVVSTLLAYLEKRLCLLRASLGEEKGTEELRRKFTSEKTSSVMDEGNQVTVYPSTDEYKLILDCCDVEAAISRVLHELTESGTFESLKMTIQEYQETSQSFEKHQKMLESKREEIAEQKQLLSAVQQKEESAEELPDDVFGKREELSSDNLAFVKQWMECRINSKKEFYEYLIAEVRNKTEYFETEARMQVHTDIQAISFWLLKYESCIKEVDFFLRKTFDEWGSKQREIAVLKKFRQFNLDKIERVSKEVALREEVIEADRKEKEIELQREKERAIKRAAAVLVSKH</sequence>
<reference evidence="2" key="1">
    <citation type="submission" date="2020-08" db="EMBL/GenBank/DDBJ databases">
        <title>Multicomponent nature underlies the extraordinary mechanical properties of spider dragline silk.</title>
        <authorList>
            <person name="Kono N."/>
            <person name="Nakamura H."/>
            <person name="Mori M."/>
            <person name="Yoshida Y."/>
            <person name="Ohtoshi R."/>
            <person name="Malay A.D."/>
            <person name="Moran D.A.P."/>
            <person name="Tomita M."/>
            <person name="Numata K."/>
            <person name="Arakawa K."/>
        </authorList>
    </citation>
    <scope>NUCLEOTIDE SEQUENCE</scope>
</reference>
<evidence type="ECO:0000313" key="3">
    <source>
        <dbReference type="Proteomes" id="UP000887013"/>
    </source>
</evidence>
<accession>A0A8X6PNH1</accession>